<accession>A0A2P5A5U6</accession>
<sequence length="117" mass="13782">MSGNKISIPVRADVEKFNENIYFDLWQIQVKELLIQSRLHKFLKDRKAYKGKNSKKFSMSNEDWDDLDERAASAIRKCLAKKVLANILGITTAKDLWRKLKELYQVKCVSNRDYLKE</sequence>
<protein>
    <recommendedName>
        <fullName evidence="3">Retrovirus-related Pol polyprotein from transposon TNT 1-94</fullName>
    </recommendedName>
</protein>
<gene>
    <name evidence="1" type="ORF">PanWU01x14_366160</name>
</gene>
<dbReference type="AlphaFoldDB" id="A0A2P5A5U6"/>
<comment type="caution">
    <text evidence="1">The sequence shown here is derived from an EMBL/GenBank/DDBJ whole genome shotgun (WGS) entry which is preliminary data.</text>
</comment>
<reference evidence="2" key="1">
    <citation type="submission" date="2016-06" db="EMBL/GenBank/DDBJ databases">
        <title>Parallel loss of symbiosis genes in relatives of nitrogen-fixing non-legume Parasponia.</title>
        <authorList>
            <person name="Van Velzen R."/>
            <person name="Holmer R."/>
            <person name="Bu F."/>
            <person name="Rutten L."/>
            <person name="Van Zeijl A."/>
            <person name="Liu W."/>
            <person name="Santuari L."/>
            <person name="Cao Q."/>
            <person name="Sharma T."/>
            <person name="Shen D."/>
            <person name="Roswanjaya Y."/>
            <person name="Wardhani T."/>
            <person name="Kalhor M.S."/>
            <person name="Jansen J."/>
            <person name="Van den Hoogen J."/>
            <person name="Gungor B."/>
            <person name="Hartog M."/>
            <person name="Hontelez J."/>
            <person name="Verver J."/>
            <person name="Yang W.-C."/>
            <person name="Schijlen E."/>
            <person name="Repin R."/>
            <person name="Schilthuizen M."/>
            <person name="Schranz E."/>
            <person name="Heidstra R."/>
            <person name="Miyata K."/>
            <person name="Fedorova E."/>
            <person name="Kohlen W."/>
            <person name="Bisseling T."/>
            <person name="Smit S."/>
            <person name="Geurts R."/>
        </authorList>
    </citation>
    <scope>NUCLEOTIDE SEQUENCE [LARGE SCALE GENOMIC DNA]</scope>
    <source>
        <strain evidence="2">cv. WU1-14</strain>
    </source>
</reference>
<name>A0A2P5A5U6_PARAD</name>
<dbReference type="Proteomes" id="UP000237105">
    <property type="component" value="Unassembled WGS sequence"/>
</dbReference>
<dbReference type="Pfam" id="PF14223">
    <property type="entry name" value="Retrotran_gag_2"/>
    <property type="match status" value="1"/>
</dbReference>
<organism evidence="1 2">
    <name type="scientific">Parasponia andersonii</name>
    <name type="common">Sponia andersonii</name>
    <dbReference type="NCBI Taxonomy" id="3476"/>
    <lineage>
        <taxon>Eukaryota</taxon>
        <taxon>Viridiplantae</taxon>
        <taxon>Streptophyta</taxon>
        <taxon>Embryophyta</taxon>
        <taxon>Tracheophyta</taxon>
        <taxon>Spermatophyta</taxon>
        <taxon>Magnoliopsida</taxon>
        <taxon>eudicotyledons</taxon>
        <taxon>Gunneridae</taxon>
        <taxon>Pentapetalae</taxon>
        <taxon>rosids</taxon>
        <taxon>fabids</taxon>
        <taxon>Rosales</taxon>
        <taxon>Cannabaceae</taxon>
        <taxon>Parasponia</taxon>
    </lineage>
</organism>
<evidence type="ECO:0000313" key="2">
    <source>
        <dbReference type="Proteomes" id="UP000237105"/>
    </source>
</evidence>
<dbReference type="EMBL" id="JXTB01000908">
    <property type="protein sequence ID" value="PON31878.1"/>
    <property type="molecule type" value="Genomic_DNA"/>
</dbReference>
<dbReference type="OrthoDB" id="1693908at2759"/>
<proteinExistence type="predicted"/>
<keyword evidence="2" id="KW-1185">Reference proteome</keyword>
<evidence type="ECO:0000313" key="1">
    <source>
        <dbReference type="EMBL" id="PON31878.1"/>
    </source>
</evidence>
<evidence type="ECO:0008006" key="3">
    <source>
        <dbReference type="Google" id="ProtNLM"/>
    </source>
</evidence>